<dbReference type="VEuPathDB" id="VectorBase:ISCW024590"/>
<dbReference type="PaxDb" id="6945-B7Q2B1"/>
<sequence length="150" mass="17266">ILWGIEKEPVARQSFVATEAPKHTDFSVAKAGLVVNPQWPYLGASRDGIVSCACCPQATLEIKCSYKYRHVHLSTVKDKDFYLDADMTLKENHAHYFQLQGQMALTGLQMGYFVVWTECSLVTIRIQRDEQLWEELLTKLESYFLRHILP</sequence>
<accession>B7Q2B1</accession>
<dbReference type="InterPro" id="IPR011335">
    <property type="entry name" value="Restrct_endonuc-II-like"/>
</dbReference>
<evidence type="ECO:0000313" key="3">
    <source>
        <dbReference type="EnsemblMetazoa" id="ISCW024590-PA"/>
    </source>
</evidence>
<gene>
    <name evidence="2" type="ORF">IscW_ISCW024590</name>
</gene>
<dbReference type="InterPro" id="IPR011604">
    <property type="entry name" value="PDDEXK-like_dom_sf"/>
</dbReference>
<dbReference type="HOGENOM" id="CLU_050446_3_0_1"/>
<evidence type="ECO:0000313" key="2">
    <source>
        <dbReference type="EMBL" id="EEC12983.1"/>
    </source>
</evidence>
<dbReference type="PANTHER" id="PTHR46609:SF8">
    <property type="entry name" value="YQAJ VIRAL RECOMBINASE DOMAIN-CONTAINING PROTEIN"/>
    <property type="match status" value="1"/>
</dbReference>
<dbReference type="InterPro" id="IPR051703">
    <property type="entry name" value="NF-kappa-B_Signaling_Reg"/>
</dbReference>
<dbReference type="VEuPathDB" id="VectorBase:ISCP_033933"/>
<dbReference type="SUPFAM" id="SSF52980">
    <property type="entry name" value="Restriction endonuclease-like"/>
    <property type="match status" value="1"/>
</dbReference>
<dbReference type="InParanoid" id="B7Q2B1"/>
<dbReference type="Proteomes" id="UP000001555">
    <property type="component" value="Unassembled WGS sequence"/>
</dbReference>
<protein>
    <recommendedName>
        <fullName evidence="1">YqaJ viral recombinase domain-containing protein</fullName>
    </recommendedName>
</protein>
<dbReference type="CDD" id="cd22343">
    <property type="entry name" value="PDDEXK_lambda_exonuclease-like"/>
    <property type="match status" value="1"/>
</dbReference>
<dbReference type="EnsemblMetazoa" id="ISCW024590-RA">
    <property type="protein sequence ID" value="ISCW024590-PA"/>
    <property type="gene ID" value="ISCW024590"/>
</dbReference>
<feature type="domain" description="YqaJ viral recombinase" evidence="1">
    <location>
        <begin position="3"/>
        <end position="108"/>
    </location>
</feature>
<dbReference type="EMBL" id="ABJB011096220">
    <property type="status" value="NOT_ANNOTATED_CDS"/>
    <property type="molecule type" value="Genomic_DNA"/>
</dbReference>
<proteinExistence type="predicted"/>
<reference evidence="3" key="2">
    <citation type="submission" date="2020-05" db="UniProtKB">
        <authorList>
            <consortium name="EnsemblMetazoa"/>
        </authorList>
    </citation>
    <scope>IDENTIFICATION</scope>
    <source>
        <strain evidence="3">wikel</strain>
    </source>
</reference>
<evidence type="ECO:0000313" key="4">
    <source>
        <dbReference type="Proteomes" id="UP000001555"/>
    </source>
</evidence>
<reference evidence="2 4" key="1">
    <citation type="submission" date="2008-03" db="EMBL/GenBank/DDBJ databases">
        <title>Annotation of Ixodes scapularis.</title>
        <authorList>
            <consortium name="Ixodes scapularis Genome Project Consortium"/>
            <person name="Caler E."/>
            <person name="Hannick L.I."/>
            <person name="Bidwell S."/>
            <person name="Joardar V."/>
            <person name="Thiagarajan M."/>
            <person name="Amedeo P."/>
            <person name="Galinsky K.J."/>
            <person name="Schobel S."/>
            <person name="Inman J."/>
            <person name="Hostetler J."/>
            <person name="Miller J."/>
            <person name="Hammond M."/>
            <person name="Megy K."/>
            <person name="Lawson D."/>
            <person name="Kodira C."/>
            <person name="Sutton G."/>
            <person name="Meyer J."/>
            <person name="Hill C.A."/>
            <person name="Birren B."/>
            <person name="Nene V."/>
            <person name="Collins F."/>
            <person name="Alarcon-Chaidez F."/>
            <person name="Wikel S."/>
            <person name="Strausberg R."/>
        </authorList>
    </citation>
    <scope>NUCLEOTIDE SEQUENCE [LARGE SCALE GENOMIC DNA]</scope>
    <source>
        <strain evidence="4">Wikel</strain>
        <strain evidence="2">Wikel colony</strain>
    </source>
</reference>
<feature type="non-terminal residue" evidence="2">
    <location>
        <position position="1"/>
    </location>
</feature>
<dbReference type="VEuPathDB" id="VectorBase:ISCI024590"/>
<dbReference type="PANTHER" id="PTHR46609">
    <property type="entry name" value="EXONUCLEASE, PHAGE-TYPE/RECB, C-TERMINAL DOMAIN-CONTAINING PROTEIN"/>
    <property type="match status" value="1"/>
</dbReference>
<dbReference type="AlphaFoldDB" id="B7Q2B1"/>
<dbReference type="OrthoDB" id="6155932at2759"/>
<dbReference type="Gene3D" id="3.90.320.10">
    <property type="match status" value="1"/>
</dbReference>
<dbReference type="Pfam" id="PF09588">
    <property type="entry name" value="YqaJ"/>
    <property type="match status" value="1"/>
</dbReference>
<dbReference type="EMBL" id="DS842906">
    <property type="protein sequence ID" value="EEC12983.1"/>
    <property type="molecule type" value="Genomic_DNA"/>
</dbReference>
<dbReference type="InterPro" id="IPR019080">
    <property type="entry name" value="YqaJ_viral_recombinase"/>
</dbReference>
<feature type="non-terminal residue" evidence="2">
    <location>
        <position position="150"/>
    </location>
</feature>
<dbReference type="STRING" id="6945.B7Q2B1"/>
<name>B7Q2B1_IXOSC</name>
<dbReference type="GO" id="GO:0006281">
    <property type="term" value="P:DNA repair"/>
    <property type="evidence" value="ECO:0007669"/>
    <property type="project" value="UniProtKB-ARBA"/>
</dbReference>
<evidence type="ECO:0000259" key="1">
    <source>
        <dbReference type="Pfam" id="PF09588"/>
    </source>
</evidence>
<keyword evidence="4" id="KW-1185">Reference proteome</keyword>
<organism evidence="2">
    <name type="scientific">Ixodes scapularis</name>
    <name type="common">Black-legged tick</name>
    <name type="synonym">Deer tick</name>
    <dbReference type="NCBI Taxonomy" id="6945"/>
    <lineage>
        <taxon>Eukaryota</taxon>
        <taxon>Metazoa</taxon>
        <taxon>Ecdysozoa</taxon>
        <taxon>Arthropoda</taxon>
        <taxon>Chelicerata</taxon>
        <taxon>Arachnida</taxon>
        <taxon>Acari</taxon>
        <taxon>Parasitiformes</taxon>
        <taxon>Ixodida</taxon>
        <taxon>Ixodoidea</taxon>
        <taxon>Ixodidae</taxon>
        <taxon>Ixodinae</taxon>
        <taxon>Ixodes</taxon>
    </lineage>
</organism>